<dbReference type="Proteomes" id="UP001347146">
    <property type="component" value="Unassembled WGS sequence"/>
</dbReference>
<accession>A0ABU7MAZ5</accession>
<evidence type="ECO:0000259" key="5">
    <source>
        <dbReference type="PROSITE" id="PS50977"/>
    </source>
</evidence>
<reference evidence="6 7" key="1">
    <citation type="submission" date="2024-01" db="EMBL/GenBank/DDBJ databases">
        <title>Draft genome sequence of Gordonia sp. LSe1-13.</title>
        <authorList>
            <person name="Suphannarot A."/>
            <person name="Mingma R."/>
        </authorList>
    </citation>
    <scope>NUCLEOTIDE SEQUENCE [LARGE SCALE GENOMIC DNA]</scope>
    <source>
        <strain evidence="6 7">LSe1-13</strain>
    </source>
</reference>
<dbReference type="PROSITE" id="PS50977">
    <property type="entry name" value="HTH_TETR_2"/>
    <property type="match status" value="1"/>
</dbReference>
<dbReference type="InterPro" id="IPR009057">
    <property type="entry name" value="Homeodomain-like_sf"/>
</dbReference>
<feature type="DNA-binding region" description="H-T-H motif" evidence="4">
    <location>
        <begin position="32"/>
        <end position="51"/>
    </location>
</feature>
<dbReference type="Gene3D" id="1.10.357.10">
    <property type="entry name" value="Tetracycline Repressor, domain 2"/>
    <property type="match status" value="1"/>
</dbReference>
<keyword evidence="3" id="KW-0804">Transcription</keyword>
<dbReference type="Pfam" id="PF00440">
    <property type="entry name" value="TetR_N"/>
    <property type="match status" value="1"/>
</dbReference>
<evidence type="ECO:0000256" key="1">
    <source>
        <dbReference type="ARBA" id="ARBA00023015"/>
    </source>
</evidence>
<sequence length="195" mass="21289">MTTEPESGVRTRTRQAIVSAAIAEWARDFAAPLNAIAERADVSRSTLHRYFVDRQSLVDAALREAQEVLDNQSAAAVSGCGSAREELESLMRVLVDFGDILIFLFADPNRFAGNAEWIEAEDEMLPEIIRRAQAEGAVADDVEPSWVVGVYYSICYVAASAIAADELSRLRSADVAVRTFFHGVAASPTTRPDTH</sequence>
<evidence type="ECO:0000256" key="3">
    <source>
        <dbReference type="ARBA" id="ARBA00023163"/>
    </source>
</evidence>
<proteinExistence type="predicted"/>
<dbReference type="RefSeq" id="WP_330431947.1">
    <property type="nucleotide sequence ID" value="NZ_JAZDUF010000002.1"/>
</dbReference>
<evidence type="ECO:0000313" key="7">
    <source>
        <dbReference type="Proteomes" id="UP001347146"/>
    </source>
</evidence>
<evidence type="ECO:0000256" key="4">
    <source>
        <dbReference type="PROSITE-ProRule" id="PRU00335"/>
    </source>
</evidence>
<dbReference type="InterPro" id="IPR036271">
    <property type="entry name" value="Tet_transcr_reg_TetR-rel_C_sf"/>
</dbReference>
<protein>
    <submittedName>
        <fullName evidence="6">TetR/AcrR family transcriptional regulator</fullName>
    </submittedName>
</protein>
<feature type="domain" description="HTH tetR-type" evidence="5">
    <location>
        <begin position="11"/>
        <end position="69"/>
    </location>
</feature>
<dbReference type="EMBL" id="JAZDUF010000002">
    <property type="protein sequence ID" value="MEE3850278.1"/>
    <property type="molecule type" value="Genomic_DNA"/>
</dbReference>
<evidence type="ECO:0000256" key="2">
    <source>
        <dbReference type="ARBA" id="ARBA00023125"/>
    </source>
</evidence>
<evidence type="ECO:0000313" key="6">
    <source>
        <dbReference type="EMBL" id="MEE3850278.1"/>
    </source>
</evidence>
<organism evidence="6 7">
    <name type="scientific">Gordonia sesuvii</name>
    <dbReference type="NCBI Taxonomy" id="3116777"/>
    <lineage>
        <taxon>Bacteria</taxon>
        <taxon>Bacillati</taxon>
        <taxon>Actinomycetota</taxon>
        <taxon>Actinomycetes</taxon>
        <taxon>Mycobacteriales</taxon>
        <taxon>Gordoniaceae</taxon>
        <taxon>Gordonia</taxon>
    </lineage>
</organism>
<comment type="caution">
    <text evidence="6">The sequence shown here is derived from an EMBL/GenBank/DDBJ whole genome shotgun (WGS) entry which is preliminary data.</text>
</comment>
<dbReference type="PANTHER" id="PTHR30055:SF234">
    <property type="entry name" value="HTH-TYPE TRANSCRIPTIONAL REGULATOR BETI"/>
    <property type="match status" value="1"/>
</dbReference>
<dbReference type="SUPFAM" id="SSF46689">
    <property type="entry name" value="Homeodomain-like"/>
    <property type="match status" value="1"/>
</dbReference>
<dbReference type="SUPFAM" id="SSF48498">
    <property type="entry name" value="Tetracyclin repressor-like, C-terminal domain"/>
    <property type="match status" value="1"/>
</dbReference>
<dbReference type="InterPro" id="IPR001647">
    <property type="entry name" value="HTH_TetR"/>
</dbReference>
<keyword evidence="1" id="KW-0805">Transcription regulation</keyword>
<keyword evidence="2 4" id="KW-0238">DNA-binding</keyword>
<dbReference type="PANTHER" id="PTHR30055">
    <property type="entry name" value="HTH-TYPE TRANSCRIPTIONAL REGULATOR RUTR"/>
    <property type="match status" value="1"/>
</dbReference>
<dbReference type="InterPro" id="IPR050109">
    <property type="entry name" value="HTH-type_TetR-like_transc_reg"/>
</dbReference>
<name>A0ABU7MAZ5_9ACTN</name>
<gene>
    <name evidence="6" type="ORF">VZC37_08025</name>
</gene>
<keyword evidence="7" id="KW-1185">Reference proteome</keyword>